<dbReference type="AlphaFoldDB" id="A0A8J5S8U6"/>
<accession>A0A8J5S8U6</accession>
<gene>
    <name evidence="1" type="ORF">GUJ93_ZPchr0002g24042</name>
</gene>
<name>A0A8J5S8U6_ZIZPA</name>
<sequence>METPTTDAVTVDVLTIDVSTTDAPTVTKYVSTAFGLTGTVLVKAQSTTDAMVKEVGNVPPSAKEAMEFSY</sequence>
<comment type="caution">
    <text evidence="1">The sequence shown here is derived from an EMBL/GenBank/DDBJ whole genome shotgun (WGS) entry which is preliminary data.</text>
</comment>
<keyword evidence="2" id="KW-1185">Reference proteome</keyword>
<reference evidence="1" key="2">
    <citation type="submission" date="2021-02" db="EMBL/GenBank/DDBJ databases">
        <authorList>
            <person name="Kimball J.A."/>
            <person name="Haas M.W."/>
            <person name="Macchietto M."/>
            <person name="Kono T."/>
            <person name="Duquette J."/>
            <person name="Shao M."/>
        </authorList>
    </citation>
    <scope>NUCLEOTIDE SEQUENCE</scope>
    <source>
        <tissue evidence="1">Fresh leaf tissue</tissue>
    </source>
</reference>
<proteinExistence type="predicted"/>
<dbReference type="Proteomes" id="UP000729402">
    <property type="component" value="Unassembled WGS sequence"/>
</dbReference>
<protein>
    <submittedName>
        <fullName evidence="1">Uncharacterized protein</fullName>
    </submittedName>
</protein>
<evidence type="ECO:0000313" key="2">
    <source>
        <dbReference type="Proteomes" id="UP000729402"/>
    </source>
</evidence>
<reference evidence="1" key="1">
    <citation type="journal article" date="2021" name="bioRxiv">
        <title>Whole Genome Assembly and Annotation of Northern Wild Rice, Zizania palustris L., Supports a Whole Genome Duplication in the Zizania Genus.</title>
        <authorList>
            <person name="Haas M."/>
            <person name="Kono T."/>
            <person name="Macchietto M."/>
            <person name="Millas R."/>
            <person name="McGilp L."/>
            <person name="Shao M."/>
            <person name="Duquette J."/>
            <person name="Hirsch C.N."/>
            <person name="Kimball J."/>
        </authorList>
    </citation>
    <scope>NUCLEOTIDE SEQUENCE</scope>
    <source>
        <tissue evidence="1">Fresh leaf tissue</tissue>
    </source>
</reference>
<organism evidence="1 2">
    <name type="scientific">Zizania palustris</name>
    <name type="common">Northern wild rice</name>
    <dbReference type="NCBI Taxonomy" id="103762"/>
    <lineage>
        <taxon>Eukaryota</taxon>
        <taxon>Viridiplantae</taxon>
        <taxon>Streptophyta</taxon>
        <taxon>Embryophyta</taxon>
        <taxon>Tracheophyta</taxon>
        <taxon>Spermatophyta</taxon>
        <taxon>Magnoliopsida</taxon>
        <taxon>Liliopsida</taxon>
        <taxon>Poales</taxon>
        <taxon>Poaceae</taxon>
        <taxon>BOP clade</taxon>
        <taxon>Oryzoideae</taxon>
        <taxon>Oryzeae</taxon>
        <taxon>Zizaniinae</taxon>
        <taxon>Zizania</taxon>
    </lineage>
</organism>
<dbReference type="EMBL" id="JAAALK010000287">
    <property type="protein sequence ID" value="KAG8060728.1"/>
    <property type="molecule type" value="Genomic_DNA"/>
</dbReference>
<evidence type="ECO:0000313" key="1">
    <source>
        <dbReference type="EMBL" id="KAG8060728.1"/>
    </source>
</evidence>